<dbReference type="InterPro" id="IPR050562">
    <property type="entry name" value="FAD_mOase_fung"/>
</dbReference>
<gene>
    <name evidence="6" type="ORF">EC957_005934</name>
</gene>
<keyword evidence="2" id="KW-0285">Flavoprotein</keyword>
<dbReference type="SUPFAM" id="SSF51905">
    <property type="entry name" value="FAD/NAD(P)-binding domain"/>
    <property type="match status" value="1"/>
</dbReference>
<keyword evidence="3" id="KW-0274">FAD</keyword>
<comment type="caution">
    <text evidence="6">The sequence shown here is derived from an EMBL/GenBank/DDBJ whole genome shotgun (WGS) entry which is preliminary data.</text>
</comment>
<dbReference type="EMBL" id="JAAAXW010000027">
    <property type="protein sequence ID" value="KAF9548695.1"/>
    <property type="molecule type" value="Genomic_DNA"/>
</dbReference>
<name>A0A9P6K6V2_9FUNG</name>
<evidence type="ECO:0000313" key="6">
    <source>
        <dbReference type="EMBL" id="KAF9548695.1"/>
    </source>
</evidence>
<comment type="similarity">
    <text evidence="1">Belongs to the paxM FAD-dependent monooxygenase family.</text>
</comment>
<feature type="domain" description="FAD-binding" evidence="5">
    <location>
        <begin position="8"/>
        <end position="179"/>
    </location>
</feature>
<reference evidence="6" key="1">
    <citation type="journal article" date="2020" name="Fungal Divers.">
        <title>Resolving the Mortierellaceae phylogeny through synthesis of multi-gene phylogenetics and phylogenomics.</title>
        <authorList>
            <person name="Vandepol N."/>
            <person name="Liber J."/>
            <person name="Desiro A."/>
            <person name="Na H."/>
            <person name="Kennedy M."/>
            <person name="Barry K."/>
            <person name="Grigoriev I.V."/>
            <person name="Miller A.N."/>
            <person name="O'Donnell K."/>
            <person name="Stajich J.E."/>
            <person name="Bonito G."/>
        </authorList>
    </citation>
    <scope>NUCLEOTIDE SEQUENCE</scope>
    <source>
        <strain evidence="6">NRRL 2591</strain>
    </source>
</reference>
<protein>
    <recommendedName>
        <fullName evidence="5">FAD-binding domain-containing protein</fullName>
    </recommendedName>
</protein>
<dbReference type="GO" id="GO:0071949">
    <property type="term" value="F:FAD binding"/>
    <property type="evidence" value="ECO:0007669"/>
    <property type="project" value="InterPro"/>
</dbReference>
<evidence type="ECO:0000256" key="1">
    <source>
        <dbReference type="ARBA" id="ARBA00007992"/>
    </source>
</evidence>
<proteinExistence type="inferred from homology"/>
<organism evidence="6 7">
    <name type="scientific">Mortierella hygrophila</name>
    <dbReference type="NCBI Taxonomy" id="979708"/>
    <lineage>
        <taxon>Eukaryota</taxon>
        <taxon>Fungi</taxon>
        <taxon>Fungi incertae sedis</taxon>
        <taxon>Mucoromycota</taxon>
        <taxon>Mortierellomycotina</taxon>
        <taxon>Mortierellomycetes</taxon>
        <taxon>Mortierellales</taxon>
        <taxon>Mortierellaceae</taxon>
        <taxon>Mortierella</taxon>
    </lineage>
</organism>
<keyword evidence="7" id="KW-1185">Reference proteome</keyword>
<dbReference type="AlphaFoldDB" id="A0A9P6K6V2"/>
<dbReference type="PANTHER" id="PTHR47356">
    <property type="entry name" value="FAD-DEPENDENT MONOOXYGENASE ASQG-RELATED"/>
    <property type="match status" value="1"/>
</dbReference>
<dbReference type="PRINTS" id="PR00420">
    <property type="entry name" value="RNGMNOXGNASE"/>
</dbReference>
<feature type="domain" description="FAD-binding" evidence="5">
    <location>
        <begin position="295"/>
        <end position="354"/>
    </location>
</feature>
<dbReference type="Proteomes" id="UP000723463">
    <property type="component" value="Unassembled WGS sequence"/>
</dbReference>
<dbReference type="Pfam" id="PF01494">
    <property type="entry name" value="FAD_binding_3"/>
    <property type="match status" value="2"/>
</dbReference>
<dbReference type="Gene3D" id="3.50.50.60">
    <property type="entry name" value="FAD/NAD(P)-binding domain"/>
    <property type="match status" value="1"/>
</dbReference>
<evidence type="ECO:0000256" key="2">
    <source>
        <dbReference type="ARBA" id="ARBA00022630"/>
    </source>
</evidence>
<keyword evidence="4" id="KW-0560">Oxidoreductase</keyword>
<evidence type="ECO:0000259" key="5">
    <source>
        <dbReference type="Pfam" id="PF01494"/>
    </source>
</evidence>
<evidence type="ECO:0000256" key="3">
    <source>
        <dbReference type="ARBA" id="ARBA00022827"/>
    </source>
</evidence>
<accession>A0A9P6K6V2</accession>
<evidence type="ECO:0000256" key="4">
    <source>
        <dbReference type="ARBA" id="ARBA00023002"/>
    </source>
</evidence>
<evidence type="ECO:0000313" key="7">
    <source>
        <dbReference type="Proteomes" id="UP000723463"/>
    </source>
</evidence>
<dbReference type="GO" id="GO:0004497">
    <property type="term" value="F:monooxygenase activity"/>
    <property type="evidence" value="ECO:0007669"/>
    <property type="project" value="InterPro"/>
</dbReference>
<dbReference type="InterPro" id="IPR002938">
    <property type="entry name" value="FAD-bd"/>
</dbReference>
<dbReference type="PANTHER" id="PTHR47356:SF2">
    <property type="entry name" value="FAD-BINDING DOMAIN-CONTAINING PROTEIN-RELATED"/>
    <property type="match status" value="1"/>
</dbReference>
<sequence>MNDEPPPTVMIVGAGLGGLTLAILLQRAGIEYQVFEKTPDIRPFGSAIALGPNILPLLTQLGLYEEFMAISKPVNHITIHKAQGMRRMGAVDIEEHIERSGYSSYICSRPDFYDLLISQIPKSRISFGKRVLSLVQGDNGAQIQTADGGVYEADILVGADGGYSAVRQAMYERLKKKGLIPSADLEKMVLNHTTMVGVTRPLDLDKYPLLRQQHKSFSRADWVIGHGPFTWSYFSLTNNRIGWGFGTQILTEELQLENDSSRSSDWGPESTQALCGQIQDYEVPIGGTMGDLIHETPRDSISRMLLEEKLFETWYHQRTVLIGDACHRISPYSGQGPVNAMEDAVILANAIYEIRAVNSENITTAFQDYYVERYPHAVDQLKFSKLFTMLMAGQTWKESLMRRFVLSHMSKYFQRRNYAKTLNYRPQASFLPRVPDRGNIPVLSQKPSKRYEEKLLAERSAANSVSIASSSGFVATAASAV</sequence>
<dbReference type="InterPro" id="IPR036188">
    <property type="entry name" value="FAD/NAD-bd_sf"/>
</dbReference>